<keyword evidence="3" id="KW-0813">Transport</keyword>
<dbReference type="InterPro" id="IPR046786">
    <property type="entry name" value="MotA_N"/>
</dbReference>
<dbReference type="PANTHER" id="PTHR30433:SF3">
    <property type="entry name" value="MOTILITY PROTEIN A"/>
    <property type="match status" value="1"/>
</dbReference>
<keyword evidence="6 13" id="KW-0812">Transmembrane</keyword>
<dbReference type="RefSeq" id="WP_344774046.1">
    <property type="nucleotide sequence ID" value="NZ_BAABBX010000005.1"/>
</dbReference>
<feature type="domain" description="Motility protein A N-terminal" evidence="15">
    <location>
        <begin position="6"/>
        <end position="85"/>
    </location>
</feature>
<evidence type="ECO:0000313" key="17">
    <source>
        <dbReference type="Proteomes" id="UP001500213"/>
    </source>
</evidence>
<comment type="subcellular location">
    <subcellularLocation>
        <location evidence="1">Cell membrane</location>
        <topology evidence="1">Multi-pass membrane protein</topology>
    </subcellularLocation>
</comment>
<keyword evidence="9 13" id="KW-1133">Transmembrane helix</keyword>
<dbReference type="Pfam" id="PF01618">
    <property type="entry name" value="MotA_ExbB"/>
    <property type="match status" value="1"/>
</dbReference>
<keyword evidence="7" id="KW-0283">Flagellar rotation</keyword>
<comment type="similarity">
    <text evidence="2">Belongs to the MotA family.</text>
</comment>
<keyword evidence="16" id="KW-0282">Flagellum</keyword>
<evidence type="ECO:0000256" key="1">
    <source>
        <dbReference type="ARBA" id="ARBA00004651"/>
    </source>
</evidence>
<keyword evidence="8" id="KW-0375">Hydrogen ion transport</keyword>
<gene>
    <name evidence="16" type="ORF">GCM10022288_07990</name>
</gene>
<dbReference type="PANTHER" id="PTHR30433">
    <property type="entry name" value="CHEMOTAXIS PROTEIN MOTA"/>
    <property type="match status" value="1"/>
</dbReference>
<evidence type="ECO:0000256" key="2">
    <source>
        <dbReference type="ARBA" id="ARBA00008038"/>
    </source>
</evidence>
<dbReference type="InterPro" id="IPR047055">
    <property type="entry name" value="MotA-like"/>
</dbReference>
<keyword evidence="5" id="KW-0145">Chemotaxis</keyword>
<feature type="transmembrane region" description="Helical" evidence="13">
    <location>
        <begin position="149"/>
        <end position="169"/>
    </location>
</feature>
<keyword evidence="17" id="KW-1185">Reference proteome</keyword>
<evidence type="ECO:0000259" key="15">
    <source>
        <dbReference type="Pfam" id="PF20560"/>
    </source>
</evidence>
<dbReference type="EMBL" id="BAABBX010000005">
    <property type="protein sequence ID" value="GAA4185661.1"/>
    <property type="molecule type" value="Genomic_DNA"/>
</dbReference>
<evidence type="ECO:0000256" key="11">
    <source>
        <dbReference type="ARBA" id="ARBA00023136"/>
    </source>
</evidence>
<evidence type="ECO:0000256" key="5">
    <source>
        <dbReference type="ARBA" id="ARBA00022500"/>
    </source>
</evidence>
<evidence type="ECO:0000259" key="14">
    <source>
        <dbReference type="Pfam" id="PF01618"/>
    </source>
</evidence>
<evidence type="ECO:0000256" key="8">
    <source>
        <dbReference type="ARBA" id="ARBA00022781"/>
    </source>
</evidence>
<dbReference type="InterPro" id="IPR000540">
    <property type="entry name" value="Flag_MotA_CS"/>
</dbReference>
<dbReference type="Proteomes" id="UP001500213">
    <property type="component" value="Unassembled WGS sequence"/>
</dbReference>
<evidence type="ECO:0000256" key="4">
    <source>
        <dbReference type="ARBA" id="ARBA00022475"/>
    </source>
</evidence>
<evidence type="ECO:0000256" key="12">
    <source>
        <dbReference type="SAM" id="MobiDB-lite"/>
    </source>
</evidence>
<reference evidence="17" key="1">
    <citation type="journal article" date="2019" name="Int. J. Syst. Evol. Microbiol.">
        <title>The Global Catalogue of Microorganisms (GCM) 10K type strain sequencing project: providing services to taxonomists for standard genome sequencing and annotation.</title>
        <authorList>
            <consortium name="The Broad Institute Genomics Platform"/>
            <consortium name="The Broad Institute Genome Sequencing Center for Infectious Disease"/>
            <person name="Wu L."/>
            <person name="Ma J."/>
        </authorList>
    </citation>
    <scope>NUCLEOTIDE SEQUENCE [LARGE SCALE GENOMIC DNA]</scope>
    <source>
        <strain evidence="17">JCM 17593</strain>
    </source>
</reference>
<accession>A0ABP8AKU1</accession>
<keyword evidence="16" id="KW-0966">Cell projection</keyword>
<dbReference type="Pfam" id="PF20560">
    <property type="entry name" value="MotA_N"/>
    <property type="match status" value="1"/>
</dbReference>
<evidence type="ECO:0000313" key="16">
    <source>
        <dbReference type="EMBL" id="GAA4185661.1"/>
    </source>
</evidence>
<evidence type="ECO:0000256" key="7">
    <source>
        <dbReference type="ARBA" id="ARBA00022779"/>
    </source>
</evidence>
<keyword evidence="16" id="KW-0969">Cilium</keyword>
<protein>
    <submittedName>
        <fullName evidence="16">Flagellar motor protein</fullName>
    </submittedName>
</protein>
<keyword evidence="10" id="KW-0406">Ion transport</keyword>
<keyword evidence="4" id="KW-1003">Cell membrane</keyword>
<organism evidence="16 17">
    <name type="scientific">Gryllotalpicola kribbensis</name>
    <dbReference type="NCBI Taxonomy" id="993084"/>
    <lineage>
        <taxon>Bacteria</taxon>
        <taxon>Bacillati</taxon>
        <taxon>Actinomycetota</taxon>
        <taxon>Actinomycetes</taxon>
        <taxon>Micrococcales</taxon>
        <taxon>Microbacteriaceae</taxon>
        <taxon>Gryllotalpicola</taxon>
    </lineage>
</organism>
<evidence type="ECO:0000256" key="9">
    <source>
        <dbReference type="ARBA" id="ARBA00022989"/>
    </source>
</evidence>
<feature type="transmembrane region" description="Helical" evidence="13">
    <location>
        <begin position="30"/>
        <end position="54"/>
    </location>
</feature>
<feature type="region of interest" description="Disordered" evidence="12">
    <location>
        <begin position="245"/>
        <end position="273"/>
    </location>
</feature>
<evidence type="ECO:0000256" key="6">
    <source>
        <dbReference type="ARBA" id="ARBA00022692"/>
    </source>
</evidence>
<dbReference type="InterPro" id="IPR002898">
    <property type="entry name" value="MotA_ExbB_proton_chnl"/>
</dbReference>
<comment type="caution">
    <text evidence="16">The sequence shown here is derived from an EMBL/GenBank/DDBJ whole genome shotgun (WGS) entry which is preliminary data.</text>
</comment>
<feature type="domain" description="MotA/TolQ/ExbB proton channel" evidence="14">
    <location>
        <begin position="102"/>
        <end position="219"/>
    </location>
</feature>
<evidence type="ECO:0000256" key="10">
    <source>
        <dbReference type="ARBA" id="ARBA00023065"/>
    </source>
</evidence>
<sequence length="273" mass="28946">MDIALILGIVGAFGALIAMLTLEGQNVTAILLPAPMIMVLGATIAVSFGSSTVADALRAFRTIPSAVRGKTVKPEQSIEALVGIAEKARRDGLLSLESDAAEASDPFLRVALQNVADGADEEELRTVLEDQIALHERAGKSSAKWFKTAGGYAPTIGIIGTVVSLTHVLSNLSSPDKLGPLIASAFIATLWGLVSANFIWLPIGDRIDRLTDLESQRMQLVLEAVLAIQAGAGPHLLAERLRAMTPQRPQREPRGKQADEKQASDDLDLQDAA</sequence>
<feature type="transmembrane region" description="Helical" evidence="13">
    <location>
        <begin position="181"/>
        <end position="201"/>
    </location>
</feature>
<proteinExistence type="inferred from homology"/>
<dbReference type="PROSITE" id="PS01307">
    <property type="entry name" value="MOTA"/>
    <property type="match status" value="1"/>
</dbReference>
<feature type="compositionally biased region" description="Basic and acidic residues" evidence="12">
    <location>
        <begin position="249"/>
        <end position="264"/>
    </location>
</feature>
<keyword evidence="11 13" id="KW-0472">Membrane</keyword>
<evidence type="ECO:0000256" key="3">
    <source>
        <dbReference type="ARBA" id="ARBA00022448"/>
    </source>
</evidence>
<evidence type="ECO:0000256" key="13">
    <source>
        <dbReference type="SAM" id="Phobius"/>
    </source>
</evidence>
<name>A0ABP8AKU1_9MICO</name>